<accession>A0A8S4PHX0</accession>
<sequence length="257" mass="29669">HGPSVWLRVGGPLGTTDIDLCFCVQGTQGSVLVPAYVGDCKDCPYAIHWTESIVQTPHPAPDHQLHNPTGHHRQLFLVLKYISHLCNRIHWHIYNEHPKYGLISSYSYKLLIMNHQKHCTGSDFNVGRCFEDVVEYIFNQFRGDDDDSDQYRLKVDHIFLPDTYYPDREVRVVDGIGNSLELTVLLWVLKHVKHSSGTLWWQKLLDDDFPNNVSSGDVLLQSLLDSVKHVRDAFPHGVNLDWQHEDGTRTHFTITWY</sequence>
<organism evidence="1 2">
    <name type="scientific">Owenia fusiformis</name>
    <name type="common">Polychaete worm</name>
    <dbReference type="NCBI Taxonomy" id="6347"/>
    <lineage>
        <taxon>Eukaryota</taxon>
        <taxon>Metazoa</taxon>
        <taxon>Spiralia</taxon>
        <taxon>Lophotrochozoa</taxon>
        <taxon>Annelida</taxon>
        <taxon>Polychaeta</taxon>
        <taxon>Sedentaria</taxon>
        <taxon>Canalipalpata</taxon>
        <taxon>Sabellida</taxon>
        <taxon>Oweniida</taxon>
        <taxon>Oweniidae</taxon>
        <taxon>Owenia</taxon>
    </lineage>
</organism>
<evidence type="ECO:0000313" key="1">
    <source>
        <dbReference type="EMBL" id="CAH1793344.1"/>
    </source>
</evidence>
<reference evidence="1" key="1">
    <citation type="submission" date="2022-03" db="EMBL/GenBank/DDBJ databases">
        <authorList>
            <person name="Martin C."/>
        </authorList>
    </citation>
    <scope>NUCLEOTIDE SEQUENCE</scope>
</reference>
<gene>
    <name evidence="1" type="ORF">OFUS_LOCUS18205</name>
</gene>
<dbReference type="AlphaFoldDB" id="A0A8S4PHX0"/>
<name>A0A8S4PHX0_OWEFU</name>
<proteinExistence type="predicted"/>
<dbReference type="OrthoDB" id="6160741at2759"/>
<keyword evidence="2" id="KW-1185">Reference proteome</keyword>
<dbReference type="Proteomes" id="UP000749559">
    <property type="component" value="Unassembled WGS sequence"/>
</dbReference>
<evidence type="ECO:0000313" key="2">
    <source>
        <dbReference type="Proteomes" id="UP000749559"/>
    </source>
</evidence>
<comment type="caution">
    <text evidence="1">The sequence shown here is derived from an EMBL/GenBank/DDBJ whole genome shotgun (WGS) entry which is preliminary data.</text>
</comment>
<feature type="non-terminal residue" evidence="1">
    <location>
        <position position="1"/>
    </location>
</feature>
<dbReference type="EMBL" id="CAIIXF020000009">
    <property type="protein sequence ID" value="CAH1793344.1"/>
    <property type="molecule type" value="Genomic_DNA"/>
</dbReference>
<protein>
    <submittedName>
        <fullName evidence="1">Uncharacterized protein</fullName>
    </submittedName>
</protein>